<keyword evidence="1" id="KW-0694">RNA-binding</keyword>
<dbReference type="EMBL" id="BDQX01000159">
    <property type="protein sequence ID" value="GBG08219.1"/>
    <property type="molecule type" value="Genomic_DNA"/>
</dbReference>
<organism evidence="2 3">
    <name type="scientific">Paenibacillus agaridevorans</name>
    <dbReference type="NCBI Taxonomy" id="171404"/>
    <lineage>
        <taxon>Bacteria</taxon>
        <taxon>Bacillati</taxon>
        <taxon>Bacillota</taxon>
        <taxon>Bacilli</taxon>
        <taxon>Bacillales</taxon>
        <taxon>Paenibacillaceae</taxon>
        <taxon>Paenibacillus</taxon>
    </lineage>
</organism>
<proteinExistence type="predicted"/>
<dbReference type="SUPFAM" id="SSF110391">
    <property type="entry name" value="GlpP-like"/>
    <property type="match status" value="1"/>
</dbReference>
<dbReference type="GO" id="GO:0006355">
    <property type="term" value="P:regulation of DNA-templated transcription"/>
    <property type="evidence" value="ECO:0007669"/>
    <property type="project" value="InterPro"/>
</dbReference>
<accession>A0A2R5ERD2</accession>
<dbReference type="GO" id="GO:0003723">
    <property type="term" value="F:RNA binding"/>
    <property type="evidence" value="ECO:0007669"/>
    <property type="project" value="UniProtKB-KW"/>
</dbReference>
<dbReference type="Gene3D" id="3.20.20.70">
    <property type="entry name" value="Aldolase class I"/>
    <property type="match status" value="1"/>
</dbReference>
<keyword evidence="1" id="KW-0319">Glycerol metabolism</keyword>
<dbReference type="PANTHER" id="PTHR35787:SF1">
    <property type="entry name" value="GLYCEROL UPTAKE OPERON ANTITERMINATOR REGULATORY PROTEIN"/>
    <property type="match status" value="1"/>
</dbReference>
<name>A0A2R5ERD2_9BACL</name>
<dbReference type="PANTHER" id="PTHR35787">
    <property type="entry name" value="GLYCEROL UPTAKE OPERON ANTITERMINATOR REGULATORY PROTEIN"/>
    <property type="match status" value="1"/>
</dbReference>
<dbReference type="AlphaFoldDB" id="A0A2R5ERD2"/>
<evidence type="ECO:0000256" key="1">
    <source>
        <dbReference type="PIRNR" id="PIRNR016897"/>
    </source>
</evidence>
<keyword evidence="1" id="KW-0804">Transcription</keyword>
<dbReference type="InterPro" id="IPR006699">
    <property type="entry name" value="GlpP"/>
</dbReference>
<protein>
    <recommendedName>
        <fullName evidence="1">Glycerol uptake operon antiterminator regulatory protein</fullName>
    </recommendedName>
</protein>
<evidence type="ECO:0000313" key="2">
    <source>
        <dbReference type="EMBL" id="GBG08219.1"/>
    </source>
</evidence>
<comment type="function">
    <text evidence="1">Regulates expression of the glpD operon. In the presence of glycerol 3-phosphate (G3P) causes antitermination of transcription of glpD at the inverted repeat of the leader region to enhance its transcription. Binds and stabilizes glpD leader mRNA.</text>
</comment>
<dbReference type="GO" id="GO:0006071">
    <property type="term" value="P:glycerol metabolic process"/>
    <property type="evidence" value="ECO:0007669"/>
    <property type="project" value="UniProtKB-UniRule"/>
</dbReference>
<keyword evidence="3" id="KW-1185">Reference proteome</keyword>
<dbReference type="Proteomes" id="UP000245202">
    <property type="component" value="Unassembled WGS sequence"/>
</dbReference>
<dbReference type="RefSeq" id="WP_108993192.1">
    <property type="nucleotide sequence ID" value="NZ_BDQX01000159.1"/>
</dbReference>
<dbReference type="PIRSF" id="PIRSF016897">
    <property type="entry name" value="GlpP"/>
    <property type="match status" value="1"/>
</dbReference>
<reference evidence="2 3" key="1">
    <citation type="submission" date="2017-08" db="EMBL/GenBank/DDBJ databases">
        <title>Substantial Increase in Enzyme Production by Combined Drug-Resistance Mutations in Paenibacillus agaridevorans.</title>
        <authorList>
            <person name="Tanaka Y."/>
            <person name="Funane K."/>
            <person name="Hosaka T."/>
            <person name="Shiwa Y."/>
            <person name="Fujita N."/>
            <person name="Miyazaki T."/>
            <person name="Yoshikawa H."/>
            <person name="Murakami K."/>
            <person name="Kasahara K."/>
            <person name="Inaoka T."/>
            <person name="Hiraga Y."/>
            <person name="Ochi K."/>
        </authorList>
    </citation>
    <scope>NUCLEOTIDE SEQUENCE [LARGE SCALE GENOMIC DNA]</scope>
    <source>
        <strain evidence="2 3">T-3040</strain>
    </source>
</reference>
<sequence>MSLLHKIGNKPIIAAIRKMSDVPIALNSNVDNLFFMGGSINDIMESVRLTKEAGKRSFLHLDLIRGLSSTDKEAVEFVAKMVQADGIVSPKSHVIKAAKQAGLLGILHVFIIDSQALDNGLRSVGQTMPDGIEIMPGIAPKVIERFAKANESIPIIASGLISTVEEAREGLLAGATSLSVSENSLWLKGFSDLLP</sequence>
<evidence type="ECO:0000313" key="3">
    <source>
        <dbReference type="Proteomes" id="UP000245202"/>
    </source>
</evidence>
<gene>
    <name evidence="2" type="ORF">PAT3040_02791</name>
</gene>
<dbReference type="InterPro" id="IPR013785">
    <property type="entry name" value="Aldolase_TIM"/>
</dbReference>
<dbReference type="Pfam" id="PF04309">
    <property type="entry name" value="G3P_antiterm"/>
    <property type="match status" value="1"/>
</dbReference>
<comment type="caution">
    <text evidence="2">The sequence shown here is derived from an EMBL/GenBank/DDBJ whole genome shotgun (WGS) entry which is preliminary data.</text>
</comment>
<keyword evidence="1" id="KW-0805">Transcription regulation</keyword>